<dbReference type="KEGG" id="bmet:BMMGA3_06640"/>
<keyword evidence="3" id="KW-0479">Metal-binding</keyword>
<evidence type="ECO:0000256" key="2">
    <source>
        <dbReference type="ARBA" id="ARBA00022505"/>
    </source>
</evidence>
<dbReference type="eggNOG" id="COG2041">
    <property type="taxonomic scope" value="Bacteria"/>
</dbReference>
<dbReference type="STRING" id="796606.BMMGA3_06640"/>
<comment type="cofactor">
    <cofactor evidence="1">
        <name>Mo-molybdopterin</name>
        <dbReference type="ChEBI" id="CHEBI:71302"/>
    </cofactor>
</comment>
<keyword evidence="8" id="KW-1185">Reference proteome</keyword>
<dbReference type="InterPro" id="IPR036374">
    <property type="entry name" value="OxRdtase_Mopterin-bd_sf"/>
</dbReference>
<dbReference type="Gene3D" id="3.90.420.10">
    <property type="entry name" value="Oxidoreductase, molybdopterin-binding domain"/>
    <property type="match status" value="1"/>
</dbReference>
<evidence type="ECO:0000256" key="1">
    <source>
        <dbReference type="ARBA" id="ARBA00001924"/>
    </source>
</evidence>
<dbReference type="PANTHER" id="PTHR19372">
    <property type="entry name" value="SULFITE REDUCTASE"/>
    <property type="match status" value="1"/>
</dbReference>
<dbReference type="GO" id="GO:0008482">
    <property type="term" value="F:sulfite oxidase activity"/>
    <property type="evidence" value="ECO:0007669"/>
    <property type="project" value="TreeGrafter"/>
</dbReference>
<evidence type="ECO:0000259" key="5">
    <source>
        <dbReference type="Pfam" id="PF00174"/>
    </source>
</evidence>
<dbReference type="RefSeq" id="WP_003349216.1">
    <property type="nucleotide sequence ID" value="NZ_ADWW01000004.1"/>
</dbReference>
<keyword evidence="4" id="KW-0560">Oxidoreductase</keyword>
<dbReference type="GO" id="GO:0043546">
    <property type="term" value="F:molybdopterin cofactor binding"/>
    <property type="evidence" value="ECO:0007669"/>
    <property type="project" value="TreeGrafter"/>
</dbReference>
<evidence type="ECO:0000313" key="7">
    <source>
        <dbReference type="EMBL" id="AIE59754.1"/>
    </source>
</evidence>
<evidence type="ECO:0000256" key="4">
    <source>
        <dbReference type="ARBA" id="ARBA00023002"/>
    </source>
</evidence>
<dbReference type="GO" id="GO:0006790">
    <property type="term" value="P:sulfur compound metabolic process"/>
    <property type="evidence" value="ECO:0007669"/>
    <property type="project" value="TreeGrafter"/>
</dbReference>
<name>I3DZL9_BACMM</name>
<evidence type="ECO:0008006" key="9">
    <source>
        <dbReference type="Google" id="ProtNLM"/>
    </source>
</evidence>
<dbReference type="Gene3D" id="2.60.40.650">
    <property type="match status" value="1"/>
</dbReference>
<accession>I3DZL9</accession>
<sequence>MNGKQIIPFLTTKSLHPENQESPINFLNEWQTPIKYFYRRNHFTYPFLTQHHFWIQISGQVHQPRFFHYNEILSMPSKSLIVPLECAGNKRVNFIPKVYGEQWEEGAISQGKWTGVSLKDILENVGLSQNAQEIVFEGADFGKKPGMHENIPFERSLPLEKALHPDTIIAYKYNDKPLSFKHGYPFRLIVPNWYAMASVKWLSKIKVIDDAYKGPFQTDDYVYYPHEDSDRDKFPVTILNVNSIIQQPIHLSILNIGIHEIKGIAWTGNGSITELQLSFDKGETWKYATLNSLLNQDYAWSSWSYIWKVEKKGEYAIYSRAKDSSGRIQPQTPFWNRKGYGYNAVSKITVKVE</sequence>
<keyword evidence="2" id="KW-0500">Molybdenum</keyword>
<dbReference type="HOGENOM" id="CLU_003827_5_5_9"/>
<dbReference type="InterPro" id="IPR005066">
    <property type="entry name" value="MoCF_OxRdtse_dimer"/>
</dbReference>
<dbReference type="PANTHER" id="PTHR19372:SF7">
    <property type="entry name" value="SULFITE OXIDASE, MITOCHONDRIAL"/>
    <property type="match status" value="1"/>
</dbReference>
<dbReference type="PRINTS" id="PR00407">
    <property type="entry name" value="EUMOPTERIN"/>
</dbReference>
<organism evidence="7 8">
    <name type="scientific">Bacillus methanolicus (strain MGA3 / ATCC 53907)</name>
    <dbReference type="NCBI Taxonomy" id="796606"/>
    <lineage>
        <taxon>Bacteria</taxon>
        <taxon>Bacillati</taxon>
        <taxon>Bacillota</taxon>
        <taxon>Bacilli</taxon>
        <taxon>Bacillales</taxon>
        <taxon>Bacillaceae</taxon>
        <taxon>Bacillus</taxon>
    </lineage>
</organism>
<feature type="domain" description="Moybdenum cofactor oxidoreductase dimerisation" evidence="6">
    <location>
        <begin position="237"/>
        <end position="352"/>
    </location>
</feature>
<dbReference type="InterPro" id="IPR014756">
    <property type="entry name" value="Ig_E-set"/>
</dbReference>
<dbReference type="AlphaFoldDB" id="I3DZL9"/>
<dbReference type="EMBL" id="CP007739">
    <property type="protein sequence ID" value="AIE59754.1"/>
    <property type="molecule type" value="Genomic_DNA"/>
</dbReference>
<dbReference type="Pfam" id="PF00174">
    <property type="entry name" value="Oxidored_molyb"/>
    <property type="match status" value="1"/>
</dbReference>
<evidence type="ECO:0000313" key="8">
    <source>
        <dbReference type="Proteomes" id="UP000027602"/>
    </source>
</evidence>
<dbReference type="SUPFAM" id="SSF81296">
    <property type="entry name" value="E set domains"/>
    <property type="match status" value="1"/>
</dbReference>
<dbReference type="InterPro" id="IPR000572">
    <property type="entry name" value="OxRdtase_Mopterin-bd_dom"/>
</dbReference>
<protein>
    <recommendedName>
        <fullName evidence="9">Sulfite oxidase</fullName>
    </recommendedName>
</protein>
<proteinExistence type="predicted"/>
<dbReference type="OrthoDB" id="9778777at2"/>
<evidence type="ECO:0000259" key="6">
    <source>
        <dbReference type="Pfam" id="PF03404"/>
    </source>
</evidence>
<dbReference type="CDD" id="cd02110">
    <property type="entry name" value="SO_family_Moco_dimer"/>
    <property type="match status" value="1"/>
</dbReference>
<dbReference type="Proteomes" id="UP000027602">
    <property type="component" value="Chromosome"/>
</dbReference>
<dbReference type="InterPro" id="IPR008335">
    <property type="entry name" value="Mopterin_OxRdtase_euk"/>
</dbReference>
<feature type="domain" description="Oxidoreductase molybdopterin-binding" evidence="5">
    <location>
        <begin position="43"/>
        <end position="214"/>
    </location>
</feature>
<reference evidence="7 8" key="1">
    <citation type="journal article" date="2015" name="BMC Genomics">
        <title>Transcriptome analysis of thermophilic methylotrophic Bacillus methanolicus MGA3 using RNA-sequencing provides detailed insights into its previously uncharted transcriptional landscape.</title>
        <authorList>
            <person name="Irla M."/>
            <person name="Neshat A."/>
            <person name="Brautaset T."/>
            <person name="Ruckert C."/>
            <person name="Kalinowski J."/>
            <person name="Wendisch V.F."/>
        </authorList>
    </citation>
    <scope>NUCLEOTIDE SEQUENCE [LARGE SCALE GENOMIC DNA]</scope>
    <source>
        <strain evidence="8">MGA3 / ATCC 53907</strain>
    </source>
</reference>
<evidence type="ECO:0000256" key="3">
    <source>
        <dbReference type="ARBA" id="ARBA00022723"/>
    </source>
</evidence>
<dbReference type="GO" id="GO:0020037">
    <property type="term" value="F:heme binding"/>
    <property type="evidence" value="ECO:0007669"/>
    <property type="project" value="TreeGrafter"/>
</dbReference>
<gene>
    <name evidence="7" type="ORF">BMMGA3_06640</name>
</gene>
<dbReference type="SUPFAM" id="SSF56524">
    <property type="entry name" value="Oxidoreductase molybdopterin-binding domain"/>
    <property type="match status" value="1"/>
</dbReference>
<dbReference type="Pfam" id="PF03404">
    <property type="entry name" value="Mo-co_dimer"/>
    <property type="match status" value="1"/>
</dbReference>
<dbReference type="GO" id="GO:0030151">
    <property type="term" value="F:molybdenum ion binding"/>
    <property type="evidence" value="ECO:0007669"/>
    <property type="project" value="InterPro"/>
</dbReference>